<dbReference type="Proteomes" id="UP000829720">
    <property type="component" value="Unassembled WGS sequence"/>
</dbReference>
<accession>A0A8T3D4I8</accession>
<sequence length="157" mass="17667">MGGGCAMLHISTLEPSFSCLLGLYVPWVALRLTATITAAVARKSARSRATDTRDTDRRRSVLSPSALSCKVSQKEDTCQCIPSYDVLRSHQALNTRQCHRTSPQIHMSRTVRLLQDARIERSLHLALLTDFDKHKRQHNHKDDSGSSNTRSKNSYYV</sequence>
<evidence type="ECO:0000313" key="2">
    <source>
        <dbReference type="EMBL" id="KAI1891511.1"/>
    </source>
</evidence>
<proteinExistence type="predicted"/>
<comment type="caution">
    <text evidence="2">The sequence shown here is derived from an EMBL/GenBank/DDBJ whole genome shotgun (WGS) entry which is preliminary data.</text>
</comment>
<evidence type="ECO:0000256" key="1">
    <source>
        <dbReference type="SAM" id="MobiDB-lite"/>
    </source>
</evidence>
<reference evidence="2" key="1">
    <citation type="submission" date="2021-01" db="EMBL/GenBank/DDBJ databases">
        <authorList>
            <person name="Zahm M."/>
            <person name="Roques C."/>
            <person name="Cabau C."/>
            <person name="Klopp C."/>
            <person name="Donnadieu C."/>
            <person name="Jouanno E."/>
            <person name="Lampietro C."/>
            <person name="Louis A."/>
            <person name="Herpin A."/>
            <person name="Echchiki A."/>
            <person name="Berthelot C."/>
            <person name="Parey E."/>
            <person name="Roest-Crollius H."/>
            <person name="Braasch I."/>
            <person name="Postlethwait J."/>
            <person name="Bobe J."/>
            <person name="Montfort J."/>
            <person name="Bouchez O."/>
            <person name="Begum T."/>
            <person name="Mejri S."/>
            <person name="Adams A."/>
            <person name="Chen W.-J."/>
            <person name="Guiguen Y."/>
        </authorList>
    </citation>
    <scope>NUCLEOTIDE SEQUENCE</scope>
    <source>
        <tissue evidence="2">Blood</tissue>
    </source>
</reference>
<dbReference type="EMBL" id="JAERUA010000013">
    <property type="protein sequence ID" value="KAI1891511.1"/>
    <property type="molecule type" value="Genomic_DNA"/>
</dbReference>
<dbReference type="OrthoDB" id="283575at2759"/>
<name>A0A8T3D4I8_9TELE</name>
<feature type="region of interest" description="Disordered" evidence="1">
    <location>
        <begin position="135"/>
        <end position="157"/>
    </location>
</feature>
<gene>
    <name evidence="2" type="ORF">AGOR_G00144560</name>
</gene>
<keyword evidence="3" id="KW-1185">Reference proteome</keyword>
<protein>
    <submittedName>
        <fullName evidence="2">Uncharacterized protein</fullName>
    </submittedName>
</protein>
<evidence type="ECO:0000313" key="3">
    <source>
        <dbReference type="Proteomes" id="UP000829720"/>
    </source>
</evidence>
<organism evidence="2 3">
    <name type="scientific">Albula goreensis</name>
    <dbReference type="NCBI Taxonomy" id="1534307"/>
    <lineage>
        <taxon>Eukaryota</taxon>
        <taxon>Metazoa</taxon>
        <taxon>Chordata</taxon>
        <taxon>Craniata</taxon>
        <taxon>Vertebrata</taxon>
        <taxon>Euteleostomi</taxon>
        <taxon>Actinopterygii</taxon>
        <taxon>Neopterygii</taxon>
        <taxon>Teleostei</taxon>
        <taxon>Albuliformes</taxon>
        <taxon>Albulidae</taxon>
        <taxon>Albula</taxon>
    </lineage>
</organism>
<feature type="compositionally biased region" description="Polar residues" evidence="1">
    <location>
        <begin position="145"/>
        <end position="157"/>
    </location>
</feature>
<dbReference type="AlphaFoldDB" id="A0A8T3D4I8"/>